<evidence type="ECO:0000313" key="1">
    <source>
        <dbReference type="EMBL" id="RNB56635.1"/>
    </source>
</evidence>
<comment type="caution">
    <text evidence="1">The sequence shown here is derived from an EMBL/GenBank/DDBJ whole genome shotgun (WGS) entry which is preliminary data.</text>
</comment>
<sequence>MVSAGVGFNVTSEYTVTDSNTVDTNGRFTELVAYPYYRIKYFDVYDEATFGSDNYLGSGEAWKPIGVCFAVFD</sequence>
<dbReference type="OrthoDB" id="2651377at2"/>
<dbReference type="AlphaFoldDB" id="A0A3M8B198"/>
<keyword evidence="2" id="KW-1185">Reference proteome</keyword>
<dbReference type="Proteomes" id="UP000268829">
    <property type="component" value="Unassembled WGS sequence"/>
</dbReference>
<reference evidence="1 2" key="1">
    <citation type="submission" date="2018-10" db="EMBL/GenBank/DDBJ databases">
        <title>Phylogenomics of Brevibacillus.</title>
        <authorList>
            <person name="Dunlap C."/>
        </authorList>
    </citation>
    <scope>NUCLEOTIDE SEQUENCE [LARGE SCALE GENOMIC DNA]</scope>
    <source>
        <strain evidence="1 2">DSM 100115</strain>
    </source>
</reference>
<name>A0A3M8B198_9BACL</name>
<proteinExistence type="predicted"/>
<accession>A0A3M8B198</accession>
<dbReference type="EMBL" id="RHHS01000028">
    <property type="protein sequence ID" value="RNB56635.1"/>
    <property type="molecule type" value="Genomic_DNA"/>
</dbReference>
<organism evidence="1 2">
    <name type="scientific">Brevibacillus gelatini</name>
    <dbReference type="NCBI Taxonomy" id="1655277"/>
    <lineage>
        <taxon>Bacteria</taxon>
        <taxon>Bacillati</taxon>
        <taxon>Bacillota</taxon>
        <taxon>Bacilli</taxon>
        <taxon>Bacillales</taxon>
        <taxon>Paenibacillaceae</taxon>
        <taxon>Brevibacillus</taxon>
    </lineage>
</organism>
<gene>
    <name evidence="1" type="ORF">EDM57_12515</name>
</gene>
<evidence type="ECO:0000313" key="2">
    <source>
        <dbReference type="Proteomes" id="UP000268829"/>
    </source>
</evidence>
<protein>
    <submittedName>
        <fullName evidence="1">Uncharacterized protein</fullName>
    </submittedName>
</protein>